<dbReference type="Proteomes" id="UP000613512">
    <property type="component" value="Unassembled WGS sequence"/>
</dbReference>
<dbReference type="GO" id="GO:0006355">
    <property type="term" value="P:regulation of DNA-templated transcription"/>
    <property type="evidence" value="ECO:0007669"/>
    <property type="project" value="InterPro"/>
</dbReference>
<dbReference type="InterPro" id="IPR039420">
    <property type="entry name" value="WalR-like"/>
</dbReference>
<dbReference type="EMBL" id="BMEY01000002">
    <property type="protein sequence ID" value="GGA65091.1"/>
    <property type="molecule type" value="Genomic_DNA"/>
</dbReference>
<dbReference type="RefSeq" id="WP_188383213.1">
    <property type="nucleotide sequence ID" value="NZ_BMEY01000002.1"/>
</dbReference>
<dbReference type="PROSITE" id="PS50043">
    <property type="entry name" value="HTH_LUXR_2"/>
    <property type="match status" value="1"/>
</dbReference>
<keyword evidence="2" id="KW-0238">DNA-binding</keyword>
<feature type="domain" description="HTH luxR-type" evidence="4">
    <location>
        <begin position="135"/>
        <end position="200"/>
    </location>
</feature>
<dbReference type="Gene3D" id="3.40.50.2300">
    <property type="match status" value="1"/>
</dbReference>
<keyword evidence="6" id="KW-1185">Reference proteome</keyword>
<reference evidence="5" key="2">
    <citation type="submission" date="2020-09" db="EMBL/GenBank/DDBJ databases">
        <authorList>
            <person name="Sun Q."/>
            <person name="Zhou Y."/>
        </authorList>
    </citation>
    <scope>NUCLEOTIDE SEQUENCE</scope>
    <source>
        <strain evidence="5">CGMCC 1.12408</strain>
    </source>
</reference>
<evidence type="ECO:0000256" key="1">
    <source>
        <dbReference type="ARBA" id="ARBA00023015"/>
    </source>
</evidence>
<accession>A0A916W4J0</accession>
<gene>
    <name evidence="5" type="ORF">GCM10008025_06120</name>
</gene>
<dbReference type="PANTHER" id="PTHR43214">
    <property type="entry name" value="TWO-COMPONENT RESPONSE REGULATOR"/>
    <property type="match status" value="1"/>
</dbReference>
<dbReference type="InterPro" id="IPR016032">
    <property type="entry name" value="Sig_transdc_resp-reg_C-effctor"/>
</dbReference>
<evidence type="ECO:0000313" key="5">
    <source>
        <dbReference type="EMBL" id="GGA65091.1"/>
    </source>
</evidence>
<dbReference type="InterPro" id="IPR000792">
    <property type="entry name" value="Tscrpt_reg_LuxR_C"/>
</dbReference>
<evidence type="ECO:0000259" key="4">
    <source>
        <dbReference type="PROSITE" id="PS50043"/>
    </source>
</evidence>
<dbReference type="AlphaFoldDB" id="A0A916W4J0"/>
<comment type="caution">
    <text evidence="5">The sequence shown here is derived from an EMBL/GenBank/DDBJ whole genome shotgun (WGS) entry which is preliminary data.</text>
</comment>
<protein>
    <recommendedName>
        <fullName evidence="4">HTH luxR-type domain-containing protein</fullName>
    </recommendedName>
</protein>
<organism evidence="5 6">
    <name type="scientific">Ornithinibacillus halotolerans</name>
    <dbReference type="NCBI Taxonomy" id="1274357"/>
    <lineage>
        <taxon>Bacteria</taxon>
        <taxon>Bacillati</taxon>
        <taxon>Bacillota</taxon>
        <taxon>Bacilli</taxon>
        <taxon>Bacillales</taxon>
        <taxon>Bacillaceae</taxon>
        <taxon>Ornithinibacillus</taxon>
    </lineage>
</organism>
<dbReference type="SMART" id="SM00421">
    <property type="entry name" value="HTH_LUXR"/>
    <property type="match status" value="1"/>
</dbReference>
<dbReference type="Pfam" id="PF00196">
    <property type="entry name" value="GerE"/>
    <property type="match status" value="1"/>
</dbReference>
<dbReference type="SUPFAM" id="SSF46894">
    <property type="entry name" value="C-terminal effector domain of the bipartite response regulators"/>
    <property type="match status" value="1"/>
</dbReference>
<evidence type="ECO:0000256" key="3">
    <source>
        <dbReference type="ARBA" id="ARBA00023163"/>
    </source>
</evidence>
<dbReference type="CDD" id="cd06170">
    <property type="entry name" value="LuxR_C_like"/>
    <property type="match status" value="1"/>
</dbReference>
<reference evidence="5" key="1">
    <citation type="journal article" date="2014" name="Int. J. Syst. Evol. Microbiol.">
        <title>Complete genome sequence of Corynebacterium casei LMG S-19264T (=DSM 44701T), isolated from a smear-ripened cheese.</title>
        <authorList>
            <consortium name="US DOE Joint Genome Institute (JGI-PGF)"/>
            <person name="Walter F."/>
            <person name="Albersmeier A."/>
            <person name="Kalinowski J."/>
            <person name="Ruckert C."/>
        </authorList>
    </citation>
    <scope>NUCLEOTIDE SEQUENCE</scope>
    <source>
        <strain evidence="5">CGMCC 1.12408</strain>
    </source>
</reference>
<proteinExistence type="predicted"/>
<sequence>MRICLLQDSKFFLLVREFFSRMDGFHIVTSLPADFVLIDDENITMDEVIHIIHSVEHEKTVLFTDKQNEHPVTDLLDTGVASILYKEDIQTDSLPNILERINNNEFFLPPAMTKSFLNRTIKMMRVAHDRFIQRVQERDLNFTMRQAEVASLMKINYPNKEIARIVGISEGSVKVHVSDVYKKLGTNDRTEAMKKLLEINIYEKE</sequence>
<evidence type="ECO:0000256" key="2">
    <source>
        <dbReference type="ARBA" id="ARBA00023125"/>
    </source>
</evidence>
<keyword evidence="3" id="KW-0804">Transcription</keyword>
<evidence type="ECO:0000313" key="6">
    <source>
        <dbReference type="Proteomes" id="UP000613512"/>
    </source>
</evidence>
<keyword evidence="1" id="KW-0805">Transcription regulation</keyword>
<name>A0A916W4J0_9BACI</name>
<dbReference type="GO" id="GO:0003677">
    <property type="term" value="F:DNA binding"/>
    <property type="evidence" value="ECO:0007669"/>
    <property type="project" value="UniProtKB-KW"/>
</dbReference>